<dbReference type="GO" id="GO:0055129">
    <property type="term" value="P:L-proline biosynthetic process"/>
    <property type="evidence" value="ECO:0007669"/>
    <property type="project" value="UniProtKB-UniPathway"/>
</dbReference>
<gene>
    <name evidence="9" type="ORF">EDE15_3426</name>
</gene>
<dbReference type="PANTHER" id="PTHR11986:SF18">
    <property type="entry name" value="ORNITHINE AMINOTRANSFERASE, MITOCHONDRIAL"/>
    <property type="match status" value="1"/>
</dbReference>
<evidence type="ECO:0000256" key="1">
    <source>
        <dbReference type="ARBA" id="ARBA00001933"/>
    </source>
</evidence>
<dbReference type="Gene3D" id="3.40.640.10">
    <property type="entry name" value="Type I PLP-dependent aspartate aminotransferase-like (Major domain)"/>
    <property type="match status" value="1"/>
</dbReference>
<name>A0A3R9QJC6_9BACT</name>
<evidence type="ECO:0000256" key="8">
    <source>
        <dbReference type="RuleBase" id="RU003560"/>
    </source>
</evidence>
<dbReference type="InterPro" id="IPR005814">
    <property type="entry name" value="Aminotrans_3"/>
</dbReference>
<keyword evidence="6 8" id="KW-0663">Pyridoxal phosphate</keyword>
<dbReference type="EC" id="2.6.1.13" evidence="3"/>
<dbReference type="PROSITE" id="PS00600">
    <property type="entry name" value="AA_TRANSFER_CLASS_3"/>
    <property type="match status" value="1"/>
</dbReference>
<dbReference type="PIRSF" id="PIRSF000521">
    <property type="entry name" value="Transaminase_4ab_Lys_Orn"/>
    <property type="match status" value="1"/>
</dbReference>
<comment type="caution">
    <text evidence="9">The sequence shown here is derived from an EMBL/GenBank/DDBJ whole genome shotgun (WGS) entry which is preliminary data.</text>
</comment>
<evidence type="ECO:0000256" key="2">
    <source>
        <dbReference type="ARBA" id="ARBA00004998"/>
    </source>
</evidence>
<comment type="cofactor">
    <cofactor evidence="1">
        <name>pyridoxal 5'-phosphate</name>
        <dbReference type="ChEBI" id="CHEBI:597326"/>
    </cofactor>
</comment>
<evidence type="ECO:0000256" key="5">
    <source>
        <dbReference type="ARBA" id="ARBA00022679"/>
    </source>
</evidence>
<keyword evidence="10" id="KW-1185">Reference proteome</keyword>
<proteinExistence type="inferred from homology"/>
<dbReference type="SUPFAM" id="SSF53383">
    <property type="entry name" value="PLP-dependent transferases"/>
    <property type="match status" value="1"/>
</dbReference>
<dbReference type="CDD" id="cd00610">
    <property type="entry name" value="OAT_like"/>
    <property type="match status" value="1"/>
</dbReference>
<evidence type="ECO:0000256" key="7">
    <source>
        <dbReference type="ARBA" id="ARBA00030587"/>
    </source>
</evidence>
<dbReference type="GO" id="GO:0004587">
    <property type="term" value="F:ornithine aminotransferase activity"/>
    <property type="evidence" value="ECO:0007669"/>
    <property type="project" value="UniProtKB-EC"/>
</dbReference>
<sequence>MAATVLQQDTPHDTHEALGLTAHLIQLEDQYGTHNYKPLDVVVERAEGVWVYDVEGRRYLDCLAAYSAVNQGHCHPRILSAMIEQAHKVTLTSRAFRNDQLPRFLEDLHNLTGYEMALLMNSGTEAVESALKVARKWGYKVKGIPANQAEIIVCTNNFHGRTISIISFSTEDQYRDGFGPFLSGFKVIPFGDAAALRTAITPNTAAFLVEPIQGEAGVLIPPDGYLAEAFAICKGNKVLFMADEIQSGLGRTGKLFAYEHEGITPDVLIVGKALAGGFYPVSGVLTSREVLGVITPGDHGSTFGGNPMACAVARASLKVIVEEHLADRSAELGTLFINRLRQINSPHIIEIRGRGLWIAIELTTPARPICEALMREGILCKETHDNIIRFAPPLIIEKEELLWAADRIEEVLKAV</sequence>
<organism evidence="9 10">
    <name type="scientific">Edaphobacter aggregans</name>
    <dbReference type="NCBI Taxonomy" id="570835"/>
    <lineage>
        <taxon>Bacteria</taxon>
        <taxon>Pseudomonadati</taxon>
        <taxon>Acidobacteriota</taxon>
        <taxon>Terriglobia</taxon>
        <taxon>Terriglobales</taxon>
        <taxon>Acidobacteriaceae</taxon>
        <taxon>Edaphobacter</taxon>
    </lineage>
</organism>
<dbReference type="InterPro" id="IPR010164">
    <property type="entry name" value="Orn_aminotrans"/>
</dbReference>
<evidence type="ECO:0000313" key="9">
    <source>
        <dbReference type="EMBL" id="RSL17877.1"/>
    </source>
</evidence>
<dbReference type="PANTHER" id="PTHR11986">
    <property type="entry name" value="AMINOTRANSFERASE CLASS III"/>
    <property type="match status" value="1"/>
</dbReference>
<dbReference type="Pfam" id="PF00202">
    <property type="entry name" value="Aminotran_3"/>
    <property type="match status" value="1"/>
</dbReference>
<dbReference type="OrthoDB" id="9807885at2"/>
<dbReference type="Gene3D" id="3.90.1150.10">
    <property type="entry name" value="Aspartate Aminotransferase, domain 1"/>
    <property type="match status" value="1"/>
</dbReference>
<protein>
    <recommendedName>
        <fullName evidence="3">ornithine aminotransferase</fullName>
        <ecNumber evidence="3">2.6.1.13</ecNumber>
    </recommendedName>
    <alternativeName>
        <fullName evidence="7">Ornithine--oxo-acid aminotransferase</fullName>
    </alternativeName>
</protein>
<dbReference type="InterPro" id="IPR015422">
    <property type="entry name" value="PyrdxlP-dep_Trfase_small"/>
</dbReference>
<dbReference type="InterPro" id="IPR015421">
    <property type="entry name" value="PyrdxlP-dep_Trfase_major"/>
</dbReference>
<dbReference type="FunFam" id="3.40.640.10:FF:000011">
    <property type="entry name" value="Ornithine aminotransferase"/>
    <property type="match status" value="1"/>
</dbReference>
<evidence type="ECO:0000256" key="4">
    <source>
        <dbReference type="ARBA" id="ARBA00022576"/>
    </source>
</evidence>
<dbReference type="AlphaFoldDB" id="A0A3R9QJC6"/>
<dbReference type="UniPathway" id="UPA00098">
    <property type="reaction ID" value="UER00358"/>
</dbReference>
<dbReference type="RefSeq" id="WP_125486303.1">
    <property type="nucleotide sequence ID" value="NZ_RSDW01000001.1"/>
</dbReference>
<dbReference type="GO" id="GO:0042802">
    <property type="term" value="F:identical protein binding"/>
    <property type="evidence" value="ECO:0007669"/>
    <property type="project" value="TreeGrafter"/>
</dbReference>
<evidence type="ECO:0000256" key="6">
    <source>
        <dbReference type="ARBA" id="ARBA00022898"/>
    </source>
</evidence>
<evidence type="ECO:0000313" key="10">
    <source>
        <dbReference type="Proteomes" id="UP000269669"/>
    </source>
</evidence>
<keyword evidence="4" id="KW-0032">Aminotransferase</keyword>
<dbReference type="InterPro" id="IPR049704">
    <property type="entry name" value="Aminotrans_3_PPA_site"/>
</dbReference>
<dbReference type="InterPro" id="IPR050103">
    <property type="entry name" value="Class-III_PLP-dep_AT"/>
</dbReference>
<dbReference type="NCBIfam" id="TIGR01885">
    <property type="entry name" value="Orn_aminotrans"/>
    <property type="match status" value="1"/>
</dbReference>
<dbReference type="Proteomes" id="UP000269669">
    <property type="component" value="Unassembled WGS sequence"/>
</dbReference>
<dbReference type="GO" id="GO:0030170">
    <property type="term" value="F:pyridoxal phosphate binding"/>
    <property type="evidence" value="ECO:0007669"/>
    <property type="project" value="InterPro"/>
</dbReference>
<comment type="pathway">
    <text evidence="2">Amino-acid biosynthesis; L-proline biosynthesis; L-glutamate 5-semialdehyde from L-ornithine: step 1/1.</text>
</comment>
<reference evidence="9 10" key="1">
    <citation type="submission" date="2018-12" db="EMBL/GenBank/DDBJ databases">
        <title>Sequencing of bacterial isolates from soil warming experiment in Harvard Forest, Massachusetts, USA.</title>
        <authorList>
            <person name="Deangelis K."/>
        </authorList>
    </citation>
    <scope>NUCLEOTIDE SEQUENCE [LARGE SCALE GENOMIC DNA]</scope>
    <source>
        <strain evidence="9 10">EB153</strain>
    </source>
</reference>
<dbReference type="InterPro" id="IPR015424">
    <property type="entry name" value="PyrdxlP-dep_Trfase"/>
</dbReference>
<dbReference type="EMBL" id="RSDW01000001">
    <property type="protein sequence ID" value="RSL17877.1"/>
    <property type="molecule type" value="Genomic_DNA"/>
</dbReference>
<accession>A0A3R9QJC6</accession>
<keyword evidence="5" id="KW-0808">Transferase</keyword>
<evidence type="ECO:0000256" key="3">
    <source>
        <dbReference type="ARBA" id="ARBA00012924"/>
    </source>
</evidence>
<comment type="similarity">
    <text evidence="8">Belongs to the class-III pyridoxal-phosphate-dependent aminotransferase family.</text>
</comment>